<dbReference type="EMBL" id="KN431452">
    <property type="protein sequence ID" value="KHG25147.1"/>
    <property type="molecule type" value="Genomic_DNA"/>
</dbReference>
<name>A0A0B0PJR6_GOSAR</name>
<reference evidence="2" key="1">
    <citation type="submission" date="2014-09" db="EMBL/GenBank/DDBJ databases">
        <authorList>
            <person name="Mudge J."/>
            <person name="Ramaraj T."/>
            <person name="Lindquist I.E."/>
            <person name="Bharti A.K."/>
            <person name="Sundararajan A."/>
            <person name="Cameron C.T."/>
            <person name="Woodward J.E."/>
            <person name="May G.D."/>
            <person name="Brubaker C."/>
            <person name="Broadhvest J."/>
            <person name="Wilkins T.A."/>
        </authorList>
    </citation>
    <scope>NUCLEOTIDE SEQUENCE</scope>
    <source>
        <strain evidence="2">cv. AKA8401</strain>
    </source>
</reference>
<proteinExistence type="predicted"/>
<sequence length="26" mass="3026">MPGYLATGRTYMTSTRIHIDTYNISY</sequence>
<evidence type="ECO:0000313" key="2">
    <source>
        <dbReference type="Proteomes" id="UP000032142"/>
    </source>
</evidence>
<gene>
    <name evidence="1" type="ORF">F383_06684</name>
</gene>
<organism evidence="1 2">
    <name type="scientific">Gossypium arboreum</name>
    <name type="common">Tree cotton</name>
    <name type="synonym">Gossypium nanking</name>
    <dbReference type="NCBI Taxonomy" id="29729"/>
    <lineage>
        <taxon>Eukaryota</taxon>
        <taxon>Viridiplantae</taxon>
        <taxon>Streptophyta</taxon>
        <taxon>Embryophyta</taxon>
        <taxon>Tracheophyta</taxon>
        <taxon>Spermatophyta</taxon>
        <taxon>Magnoliopsida</taxon>
        <taxon>eudicotyledons</taxon>
        <taxon>Gunneridae</taxon>
        <taxon>Pentapetalae</taxon>
        <taxon>rosids</taxon>
        <taxon>malvids</taxon>
        <taxon>Malvales</taxon>
        <taxon>Malvaceae</taxon>
        <taxon>Malvoideae</taxon>
        <taxon>Gossypium</taxon>
    </lineage>
</organism>
<dbReference type="AlphaFoldDB" id="A0A0B0PJR6"/>
<dbReference type="Proteomes" id="UP000032142">
    <property type="component" value="Unassembled WGS sequence"/>
</dbReference>
<protein>
    <submittedName>
        <fullName evidence="1">Uncharacterized protein</fullName>
    </submittedName>
</protein>
<keyword evidence="2" id="KW-1185">Reference proteome</keyword>
<evidence type="ECO:0000313" key="1">
    <source>
        <dbReference type="EMBL" id="KHG25147.1"/>
    </source>
</evidence>
<accession>A0A0B0PJR6</accession>